<protein>
    <submittedName>
        <fullName evidence="1">RNA pseudouridine synthase 6 chloroplastic</fullName>
    </submittedName>
</protein>
<evidence type="ECO:0000313" key="2">
    <source>
        <dbReference type="Proteomes" id="UP001164539"/>
    </source>
</evidence>
<keyword evidence="2" id="KW-1185">Reference proteome</keyword>
<organism evidence="1 2">
    <name type="scientific">Melia azedarach</name>
    <name type="common">Chinaberry tree</name>
    <dbReference type="NCBI Taxonomy" id="155640"/>
    <lineage>
        <taxon>Eukaryota</taxon>
        <taxon>Viridiplantae</taxon>
        <taxon>Streptophyta</taxon>
        <taxon>Embryophyta</taxon>
        <taxon>Tracheophyta</taxon>
        <taxon>Spermatophyta</taxon>
        <taxon>Magnoliopsida</taxon>
        <taxon>eudicotyledons</taxon>
        <taxon>Gunneridae</taxon>
        <taxon>Pentapetalae</taxon>
        <taxon>rosids</taxon>
        <taxon>malvids</taxon>
        <taxon>Sapindales</taxon>
        <taxon>Meliaceae</taxon>
        <taxon>Melia</taxon>
    </lineage>
</organism>
<accession>A0ACC1WYY1</accession>
<proteinExistence type="predicted"/>
<evidence type="ECO:0000313" key="1">
    <source>
        <dbReference type="EMBL" id="KAJ4703170.1"/>
    </source>
</evidence>
<gene>
    <name evidence="1" type="ORF">OWV82_023105</name>
</gene>
<sequence length="478" mass="53186">MSTVSFSSIFTNSGRSLGPSVSLLRTLASVNASCLRKNYNSNVVVCFCSSKKRTSACESWKRHVFIHTAATTTSSVNGYPEYHRLLPCPSQNIPPRVEHLVVAEGGRALEYICGALDLPPLFVADLIHFGAVYYALVCPKPPPTATPEQIRIFREVTDPSVLRKRASIKGKTVREAQKTFRVTHVDQFLEAGTYLRVHVHPKRFPRCYEIDWKSRILAVAESYVVLDKPAGTSVGGTTDNIEESCATFATRTLGLTTPLRTTHQIDNCTEGCVVLARTKEYCSVFHEKIREKKVKKLYLALAAAPVPIGIISHYMRPVNIAPRLVSEDFIKEWHLCQLEVMECKRVPWPDSAIEKDSSIEDCGSPSRDYAYECKINLLTGRTHQIRAQLAACDAPIVGDSMYMPAAIAEMSSPGLNPFGKCQKQYANEEDKEAAITEWISGHGKEPSVAIGLQACQISWDNGEHFYEAGSPWWRSKKV</sequence>
<dbReference type="Proteomes" id="UP001164539">
    <property type="component" value="Chromosome 13"/>
</dbReference>
<name>A0ACC1WYY1_MELAZ</name>
<reference evidence="1 2" key="1">
    <citation type="journal article" date="2023" name="Science">
        <title>Complex scaffold remodeling in plant triterpene biosynthesis.</title>
        <authorList>
            <person name="De La Pena R."/>
            <person name="Hodgson H."/>
            <person name="Liu J.C."/>
            <person name="Stephenson M.J."/>
            <person name="Martin A.C."/>
            <person name="Owen C."/>
            <person name="Harkess A."/>
            <person name="Leebens-Mack J."/>
            <person name="Jimenez L.E."/>
            <person name="Osbourn A."/>
            <person name="Sattely E.S."/>
        </authorList>
    </citation>
    <scope>NUCLEOTIDE SEQUENCE [LARGE SCALE GENOMIC DNA]</scope>
    <source>
        <strain evidence="2">cv. JPN11</strain>
        <tissue evidence="1">Leaf</tissue>
    </source>
</reference>
<comment type="caution">
    <text evidence="1">The sequence shown here is derived from an EMBL/GenBank/DDBJ whole genome shotgun (WGS) entry which is preliminary data.</text>
</comment>
<dbReference type="EMBL" id="CM051406">
    <property type="protein sequence ID" value="KAJ4703170.1"/>
    <property type="molecule type" value="Genomic_DNA"/>
</dbReference>